<organism evidence="11">
    <name type="scientific">Chlamydomonas euryale</name>
    <dbReference type="NCBI Taxonomy" id="1486919"/>
    <lineage>
        <taxon>Eukaryota</taxon>
        <taxon>Viridiplantae</taxon>
        <taxon>Chlorophyta</taxon>
        <taxon>core chlorophytes</taxon>
        <taxon>Chlorophyceae</taxon>
        <taxon>CS clade</taxon>
        <taxon>Chlamydomonadales</taxon>
        <taxon>Chlamydomonadaceae</taxon>
        <taxon>Chlamydomonas</taxon>
    </lineage>
</organism>
<keyword evidence="5" id="KW-0418">Kinase</keyword>
<keyword evidence="8" id="KW-0472">Membrane</keyword>
<feature type="modified residue" description="4-aspartylphosphate" evidence="6">
    <location>
        <position position="1126"/>
    </location>
</feature>
<dbReference type="InterPro" id="IPR011006">
    <property type="entry name" value="CheY-like_superfamily"/>
</dbReference>
<feature type="region of interest" description="Disordered" evidence="7">
    <location>
        <begin position="971"/>
        <end position="990"/>
    </location>
</feature>
<dbReference type="Gene3D" id="1.10.287.130">
    <property type="match status" value="1"/>
</dbReference>
<dbReference type="InterPro" id="IPR003594">
    <property type="entry name" value="HATPase_dom"/>
</dbReference>
<dbReference type="InterPro" id="IPR003661">
    <property type="entry name" value="HisK_dim/P_dom"/>
</dbReference>
<keyword evidence="8" id="KW-1133">Transmembrane helix</keyword>
<keyword evidence="8" id="KW-0812">Transmembrane</keyword>
<evidence type="ECO:0000256" key="6">
    <source>
        <dbReference type="PROSITE-ProRule" id="PRU00169"/>
    </source>
</evidence>
<dbReference type="SMART" id="SM00448">
    <property type="entry name" value="REC"/>
    <property type="match status" value="1"/>
</dbReference>
<dbReference type="EMBL" id="HBEC01043105">
    <property type="protein sequence ID" value="CAD8309249.1"/>
    <property type="molecule type" value="Transcribed_RNA"/>
</dbReference>
<feature type="compositionally biased region" description="Pro residues" evidence="7">
    <location>
        <begin position="577"/>
        <end position="588"/>
    </location>
</feature>
<dbReference type="SUPFAM" id="SSF47384">
    <property type="entry name" value="Homodimeric domain of signal transducing histidine kinase"/>
    <property type="match status" value="1"/>
</dbReference>
<feature type="transmembrane region" description="Helical" evidence="8">
    <location>
        <begin position="218"/>
        <end position="238"/>
    </location>
</feature>
<evidence type="ECO:0000256" key="5">
    <source>
        <dbReference type="ARBA" id="ARBA00022777"/>
    </source>
</evidence>
<dbReference type="Pfam" id="PF02518">
    <property type="entry name" value="HATPase_c"/>
    <property type="match status" value="1"/>
</dbReference>
<dbReference type="Gene3D" id="3.40.50.2300">
    <property type="match status" value="1"/>
</dbReference>
<evidence type="ECO:0000259" key="9">
    <source>
        <dbReference type="PROSITE" id="PS50109"/>
    </source>
</evidence>
<name>A0A7R9VZ96_9CHLO</name>
<feature type="region of interest" description="Disordered" evidence="7">
    <location>
        <begin position="569"/>
        <end position="646"/>
    </location>
</feature>
<dbReference type="InterPro" id="IPR001789">
    <property type="entry name" value="Sig_transdc_resp-reg_receiver"/>
</dbReference>
<keyword evidence="3 6" id="KW-0597">Phosphoprotein</keyword>
<feature type="region of interest" description="Disordered" evidence="7">
    <location>
        <begin position="670"/>
        <end position="694"/>
    </location>
</feature>
<feature type="transmembrane region" description="Helical" evidence="8">
    <location>
        <begin position="113"/>
        <end position="131"/>
    </location>
</feature>
<evidence type="ECO:0000256" key="1">
    <source>
        <dbReference type="ARBA" id="ARBA00000085"/>
    </source>
</evidence>
<dbReference type="InterPro" id="IPR036097">
    <property type="entry name" value="HisK_dim/P_sf"/>
</dbReference>
<accession>A0A7R9VZ96</accession>
<gene>
    <name evidence="11" type="ORF">CEUR00632_LOCUS20084</name>
</gene>
<dbReference type="GO" id="GO:0000155">
    <property type="term" value="F:phosphorelay sensor kinase activity"/>
    <property type="evidence" value="ECO:0007669"/>
    <property type="project" value="InterPro"/>
</dbReference>
<evidence type="ECO:0000256" key="4">
    <source>
        <dbReference type="ARBA" id="ARBA00022679"/>
    </source>
</evidence>
<dbReference type="SMART" id="SM00387">
    <property type="entry name" value="HATPase_c"/>
    <property type="match status" value="1"/>
</dbReference>
<dbReference type="GO" id="GO:0005886">
    <property type="term" value="C:plasma membrane"/>
    <property type="evidence" value="ECO:0007669"/>
    <property type="project" value="TreeGrafter"/>
</dbReference>
<comment type="catalytic activity">
    <reaction evidence="1">
        <text>ATP + protein L-histidine = ADP + protein N-phospho-L-histidine.</text>
        <dbReference type="EC" id="2.7.13.3"/>
    </reaction>
</comment>
<dbReference type="PROSITE" id="PS50109">
    <property type="entry name" value="HIS_KIN"/>
    <property type="match status" value="1"/>
</dbReference>
<feature type="compositionally biased region" description="Gly residues" evidence="7">
    <location>
        <begin position="470"/>
        <end position="480"/>
    </location>
</feature>
<dbReference type="InterPro" id="IPR036890">
    <property type="entry name" value="HATPase_C_sf"/>
</dbReference>
<feature type="compositionally biased region" description="Low complexity" evidence="7">
    <location>
        <begin position="904"/>
        <end position="919"/>
    </location>
</feature>
<feature type="region of interest" description="Disordered" evidence="7">
    <location>
        <begin position="466"/>
        <end position="493"/>
    </location>
</feature>
<feature type="transmembrane region" description="Helical" evidence="8">
    <location>
        <begin position="67"/>
        <end position="93"/>
    </location>
</feature>
<dbReference type="Gene3D" id="3.30.565.10">
    <property type="entry name" value="Histidine kinase-like ATPase, C-terminal domain"/>
    <property type="match status" value="2"/>
</dbReference>
<dbReference type="CDD" id="cd17546">
    <property type="entry name" value="REC_hyHK_CKI1_RcsC-like"/>
    <property type="match status" value="1"/>
</dbReference>
<dbReference type="Pfam" id="PF00512">
    <property type="entry name" value="HisKA"/>
    <property type="match status" value="1"/>
</dbReference>
<dbReference type="AlphaFoldDB" id="A0A7R9VZ96"/>
<protein>
    <recommendedName>
        <fullName evidence="2">histidine kinase</fullName>
        <ecNumber evidence="2">2.7.13.3</ecNumber>
    </recommendedName>
</protein>
<dbReference type="PANTHER" id="PTHR43047:SF71">
    <property type="entry name" value="HISTIDINE KINASE CONTAINING CHEY-HOMOLOGOUS RECEIVER DOMAIN-RELATED"/>
    <property type="match status" value="1"/>
</dbReference>
<dbReference type="Pfam" id="PF00072">
    <property type="entry name" value="Response_reg"/>
    <property type="match status" value="1"/>
</dbReference>
<dbReference type="EC" id="2.7.13.3" evidence="2"/>
<dbReference type="InterPro" id="IPR004358">
    <property type="entry name" value="Sig_transdc_His_kin-like_C"/>
</dbReference>
<proteinExistence type="predicted"/>
<feature type="domain" description="Response regulatory" evidence="10">
    <location>
        <begin position="1051"/>
        <end position="1191"/>
    </location>
</feature>
<evidence type="ECO:0000256" key="3">
    <source>
        <dbReference type="ARBA" id="ARBA00022553"/>
    </source>
</evidence>
<dbReference type="SUPFAM" id="SSF55874">
    <property type="entry name" value="ATPase domain of HSP90 chaperone/DNA topoisomerase II/histidine kinase"/>
    <property type="match status" value="2"/>
</dbReference>
<dbReference type="PANTHER" id="PTHR43047">
    <property type="entry name" value="TWO-COMPONENT HISTIDINE PROTEIN KINASE"/>
    <property type="match status" value="1"/>
</dbReference>
<feature type="domain" description="Histidine kinase" evidence="9">
    <location>
        <begin position="300"/>
        <end position="785"/>
    </location>
</feature>
<feature type="transmembrane region" description="Helical" evidence="8">
    <location>
        <begin position="143"/>
        <end position="161"/>
    </location>
</feature>
<evidence type="ECO:0000259" key="10">
    <source>
        <dbReference type="PROSITE" id="PS50110"/>
    </source>
</evidence>
<dbReference type="PRINTS" id="PR00344">
    <property type="entry name" value="BCTRLSENSOR"/>
</dbReference>
<sequence length="1206" mass="124360">MKAGSVAVPPRAAVLEAPEAVASSAAMAGDDACMTTTPASRPFTLSFTQSALESEYLASEARSRWPVLVFIFVFDVACFLFRLCAKWAAILYTQGDAMRIGMLLEVGKDMGPQLANMLLLHIFVGLFNGRSRKLGITAVKQEEILLSACMAVAICSLLYTVTADNASDYVYAAYFLICTSTFLKIRWWMGTLTLAAPASLAAAWHLTSRKAILSNEALVHIFVAWAVGGLMAYLSEWYRRQMFASQKMAATAHRMELREAQARIKAQRQLAAAQAQAAHRALTVAREKASNEAKSDFMSLMCHEVRTPLNGCLASAEMLLETPLEQEQRELAKTICVSGSILLSTVSNFLDFFKLEAGKALDVVRTEVNLPNLVSDVHCIIDAMVGRESGVRLLEPDMGGAARNVLCDPDRVRGILLNLYTNAAKFTKRGHIQLRVTEVNGDFVPHPPPDYSMVTAEPAYPLRTSAVPNGGSGGGGGGSGPTALRVRRQSQRSTCNAGVDLQGLSPSGTPLAGAHHAGTAAFMPSAASGCADAWDAATAGGTSVSSAADRADVAPPTWPGLRELRVRAGSGAGEPSVAPPPQLQPPPQRAVRNSSLGPRRDSGAANAEAVAAVARAADSGASPMSSTEAATRPSANERSHAAQACTAAGSASPMAVDTAEALLLHGKHGEPPLAAVASPSGPPDGGSCVAGGQAGAAECGEPAARWLLFEVQDTGIGIGPDGLKALFKEYVQGTDDEMKKPRTKGGTGLGLSICSKQVGVLGGRIGAYSCLGRGSVFWFTMPLQHAEAQTAGRGDGGDACVVFGSRGTSTCDAGGRSRRASSLASGPCSSNFADWPGSGLGGVHGRASVETSGIGSASVGNCQGVDSGVDGGADGVRDLDATACSLGALATTSLRREGAPSCMAAPRQGAGAPQGAGPRLSGGWGHRAAAVEAPQSEVCCDSLCCSCDEHAHINVMAQGKPPAVPVTCDSAHGGGAAAAEASGPRPTSPLLHGRSGDSLLDRRLAQGMAAFASCPGLANPSPSPHGSSSAAHNGLCSPRTSHEGFTVRGLRALLVEDNLINQTVARKMLHSLGMHCEVAANGLEALHAIERTLAGVGGSGGAPGGGDGAEPSGALTVAPFDVVLMDMSMPVMGGVDATRAIRRLGCAVPILAMTANASEKDRDECQQCGMDGFLSKPVLKDRLSEAIEHVLQSCARVSGTFNGRFN</sequence>
<reference evidence="11" key="1">
    <citation type="submission" date="2021-01" db="EMBL/GenBank/DDBJ databases">
        <authorList>
            <person name="Corre E."/>
            <person name="Pelletier E."/>
            <person name="Niang G."/>
            <person name="Scheremetjew M."/>
            <person name="Finn R."/>
            <person name="Kale V."/>
            <person name="Holt S."/>
            <person name="Cochrane G."/>
            <person name="Meng A."/>
            <person name="Brown T."/>
            <person name="Cohen L."/>
        </authorList>
    </citation>
    <scope>NUCLEOTIDE SEQUENCE</scope>
    <source>
        <strain evidence="11">CCMP219</strain>
    </source>
</reference>
<feature type="compositionally biased region" description="Low complexity" evidence="7">
    <location>
        <begin position="603"/>
        <end position="621"/>
    </location>
</feature>
<dbReference type="GO" id="GO:0009927">
    <property type="term" value="F:histidine phosphotransfer kinase activity"/>
    <property type="evidence" value="ECO:0007669"/>
    <property type="project" value="TreeGrafter"/>
</dbReference>
<evidence type="ECO:0000256" key="7">
    <source>
        <dbReference type="SAM" id="MobiDB-lite"/>
    </source>
</evidence>
<dbReference type="InterPro" id="IPR005467">
    <property type="entry name" value="His_kinase_dom"/>
</dbReference>
<evidence type="ECO:0000256" key="8">
    <source>
        <dbReference type="SAM" id="Phobius"/>
    </source>
</evidence>
<dbReference type="PROSITE" id="PS50110">
    <property type="entry name" value="RESPONSE_REGULATORY"/>
    <property type="match status" value="1"/>
</dbReference>
<feature type="compositionally biased region" description="Polar residues" evidence="7">
    <location>
        <begin position="622"/>
        <end position="634"/>
    </location>
</feature>
<dbReference type="SUPFAM" id="SSF52172">
    <property type="entry name" value="CheY-like"/>
    <property type="match status" value="1"/>
</dbReference>
<evidence type="ECO:0000256" key="2">
    <source>
        <dbReference type="ARBA" id="ARBA00012438"/>
    </source>
</evidence>
<keyword evidence="4" id="KW-0808">Transferase</keyword>
<dbReference type="SMART" id="SM00388">
    <property type="entry name" value="HisKA"/>
    <property type="match status" value="1"/>
</dbReference>
<dbReference type="CDD" id="cd00082">
    <property type="entry name" value="HisKA"/>
    <property type="match status" value="1"/>
</dbReference>
<feature type="region of interest" description="Disordered" evidence="7">
    <location>
        <begin position="902"/>
        <end position="923"/>
    </location>
</feature>
<evidence type="ECO:0000313" key="11">
    <source>
        <dbReference type="EMBL" id="CAD8309249.1"/>
    </source>
</evidence>
<feature type="transmembrane region" description="Helical" evidence="8">
    <location>
        <begin position="185"/>
        <end position="206"/>
    </location>
</feature>